<gene>
    <name evidence="3" type="ORF">AVEN_145718_1</name>
    <name evidence="2" type="ORF">AVEN_80626_1</name>
</gene>
<evidence type="ECO:0008006" key="5">
    <source>
        <dbReference type="Google" id="ProtNLM"/>
    </source>
</evidence>
<accession>A0A4Y2PN10</accession>
<comment type="caution">
    <text evidence="2">The sequence shown here is derived from an EMBL/GenBank/DDBJ whole genome shotgun (WGS) entry which is preliminary data.</text>
</comment>
<protein>
    <recommendedName>
        <fullName evidence="5">Secreted protein</fullName>
    </recommendedName>
</protein>
<name>A0A4Y2PN10_ARAVE</name>
<reference evidence="2 4" key="1">
    <citation type="journal article" date="2019" name="Sci. Rep.">
        <title>Orb-weaving spider Araneus ventricosus genome elucidates the spidroin gene catalogue.</title>
        <authorList>
            <person name="Kono N."/>
            <person name="Nakamura H."/>
            <person name="Ohtoshi R."/>
            <person name="Moran D.A.P."/>
            <person name="Shinohara A."/>
            <person name="Yoshida Y."/>
            <person name="Fujiwara M."/>
            <person name="Mori M."/>
            <person name="Tomita M."/>
            <person name="Arakawa K."/>
        </authorList>
    </citation>
    <scope>NUCLEOTIDE SEQUENCE [LARGE SCALE GENOMIC DNA]</scope>
</reference>
<keyword evidence="1" id="KW-0732">Signal</keyword>
<evidence type="ECO:0000313" key="3">
    <source>
        <dbReference type="EMBL" id="GBN52744.1"/>
    </source>
</evidence>
<dbReference type="EMBL" id="BGPR01294402">
    <property type="protein sequence ID" value="GBN52744.1"/>
    <property type="molecule type" value="Genomic_DNA"/>
</dbReference>
<dbReference type="AlphaFoldDB" id="A0A4Y2PN10"/>
<evidence type="ECO:0000313" key="4">
    <source>
        <dbReference type="Proteomes" id="UP000499080"/>
    </source>
</evidence>
<evidence type="ECO:0000313" key="2">
    <source>
        <dbReference type="EMBL" id="GBN52684.1"/>
    </source>
</evidence>
<feature type="signal peptide" evidence="1">
    <location>
        <begin position="1"/>
        <end position="31"/>
    </location>
</feature>
<proteinExistence type="predicted"/>
<organism evidence="2 4">
    <name type="scientific">Araneus ventricosus</name>
    <name type="common">Orbweaver spider</name>
    <name type="synonym">Epeira ventricosa</name>
    <dbReference type="NCBI Taxonomy" id="182803"/>
    <lineage>
        <taxon>Eukaryota</taxon>
        <taxon>Metazoa</taxon>
        <taxon>Ecdysozoa</taxon>
        <taxon>Arthropoda</taxon>
        <taxon>Chelicerata</taxon>
        <taxon>Arachnida</taxon>
        <taxon>Araneae</taxon>
        <taxon>Araneomorphae</taxon>
        <taxon>Entelegynae</taxon>
        <taxon>Araneoidea</taxon>
        <taxon>Araneidae</taxon>
        <taxon>Araneus</taxon>
    </lineage>
</organism>
<keyword evidence="4" id="KW-1185">Reference proteome</keyword>
<dbReference type="Proteomes" id="UP000499080">
    <property type="component" value="Unassembled WGS sequence"/>
</dbReference>
<evidence type="ECO:0000256" key="1">
    <source>
        <dbReference type="SAM" id="SignalP"/>
    </source>
</evidence>
<dbReference type="EMBL" id="BGPR01294371">
    <property type="protein sequence ID" value="GBN52684.1"/>
    <property type="molecule type" value="Genomic_DNA"/>
</dbReference>
<sequence>MRSSWINKGGFASFVRIVIVWYSVTSTPVTGRTSFENICAVVGDGFKDSDLSFPLLMWRLFFTSPRILSQDDDNSTRDYITAIIMRLRHHVNYYCIV</sequence>
<feature type="chain" id="PRO_5036362138" description="Secreted protein" evidence="1">
    <location>
        <begin position="32"/>
        <end position="97"/>
    </location>
</feature>